<dbReference type="PANTHER" id="PTHR32411">
    <property type="entry name" value="CYSTEINE-RICH REPEAT SECRETORY PROTEIN 38-RELATED"/>
    <property type="match status" value="1"/>
</dbReference>
<organism evidence="7 8">
    <name type="scientific">Capsicum annuum</name>
    <name type="common">Capsicum pepper</name>
    <dbReference type="NCBI Taxonomy" id="4072"/>
    <lineage>
        <taxon>Eukaryota</taxon>
        <taxon>Viridiplantae</taxon>
        <taxon>Streptophyta</taxon>
        <taxon>Embryophyta</taxon>
        <taxon>Tracheophyta</taxon>
        <taxon>Spermatophyta</taxon>
        <taxon>Magnoliopsida</taxon>
        <taxon>eudicotyledons</taxon>
        <taxon>Gunneridae</taxon>
        <taxon>Pentapetalae</taxon>
        <taxon>asterids</taxon>
        <taxon>lamiids</taxon>
        <taxon>Solanales</taxon>
        <taxon>Solanaceae</taxon>
        <taxon>Solanoideae</taxon>
        <taxon>Capsiceae</taxon>
        <taxon>Capsicum</taxon>
    </lineage>
</organism>
<reference evidence="7 8" key="1">
    <citation type="journal article" date="2014" name="Nat. Genet.">
        <title>Genome sequence of the hot pepper provides insights into the evolution of pungency in Capsicum species.</title>
        <authorList>
            <person name="Kim S."/>
            <person name="Park M."/>
            <person name="Yeom S.I."/>
            <person name="Kim Y.M."/>
            <person name="Lee J.M."/>
            <person name="Lee H.A."/>
            <person name="Seo E."/>
            <person name="Choi J."/>
            <person name="Cheong K."/>
            <person name="Kim K.T."/>
            <person name="Jung K."/>
            <person name="Lee G.W."/>
            <person name="Oh S.K."/>
            <person name="Bae C."/>
            <person name="Kim S.B."/>
            <person name="Lee H.Y."/>
            <person name="Kim S.Y."/>
            <person name="Kim M.S."/>
            <person name="Kang B.C."/>
            <person name="Jo Y.D."/>
            <person name="Yang H.B."/>
            <person name="Jeong H.J."/>
            <person name="Kang W.H."/>
            <person name="Kwon J.K."/>
            <person name="Shin C."/>
            <person name="Lim J.Y."/>
            <person name="Park J.H."/>
            <person name="Huh J.H."/>
            <person name="Kim J.S."/>
            <person name="Kim B.D."/>
            <person name="Cohen O."/>
            <person name="Paran I."/>
            <person name="Suh M.C."/>
            <person name="Lee S.B."/>
            <person name="Kim Y.K."/>
            <person name="Shin Y."/>
            <person name="Noh S.J."/>
            <person name="Park J."/>
            <person name="Seo Y.S."/>
            <person name="Kwon S.Y."/>
            <person name="Kim H.A."/>
            <person name="Park J.M."/>
            <person name="Kim H.J."/>
            <person name="Choi S.B."/>
            <person name="Bosland P.W."/>
            <person name="Reeves G."/>
            <person name="Jo S.H."/>
            <person name="Lee B.W."/>
            <person name="Cho H.T."/>
            <person name="Choi H.S."/>
            <person name="Lee M.S."/>
            <person name="Yu Y."/>
            <person name="Do Choi Y."/>
            <person name="Park B.S."/>
            <person name="van Deynze A."/>
            <person name="Ashrafi H."/>
            <person name="Hill T."/>
            <person name="Kim W.T."/>
            <person name="Pai H.S."/>
            <person name="Ahn H.K."/>
            <person name="Yeam I."/>
            <person name="Giovannoni J.J."/>
            <person name="Rose J.K."/>
            <person name="Sorensen I."/>
            <person name="Lee S.J."/>
            <person name="Kim R.W."/>
            <person name="Choi I.Y."/>
            <person name="Choi B.S."/>
            <person name="Lim J.S."/>
            <person name="Lee Y.H."/>
            <person name="Choi D."/>
        </authorList>
    </citation>
    <scope>NUCLEOTIDE SEQUENCE [LARGE SCALE GENOMIC DNA]</scope>
    <source>
        <strain evidence="8">cv. CM334</strain>
    </source>
</reference>
<dbReference type="AlphaFoldDB" id="A0A2G2YU62"/>
<sequence>MHAILEKKTDKYTVVHCSKDTEEVVHCSKDTEEVEWNMLDFEKRNFDAGDYVDLIYRLGVEVDSIVISTDPLFHFCSKSGNFTAHSYYAQNLKNVLGDLYLKTPLTGFSTSSIGKNYDQSNGLSLCRGDASSDDCKTCVLDASEELGKRCPYDKEAIIWYDNFISTDPLFHFCSKSGNFTAHSYYAQNLKNVLGDLYLKTPLTGFSTSSIGKNYDQSNGLSLCRGDASSDDCKTCVLDASEELGKRCPYDKEAIIWYDNCLLKYSNKNFLGKIDNTYKFYMWNVRVVSKPEYFNAKTKELLGSLAENADKKKNLYATGEMEIEENKKLYGLVQCTIDISNEDCKKCLEGIITELSICCDGKEGPRMSSSRKLVLSIVHDIKNLFLEDVCAFFSWPQCFPNNVPLDFINEVVNLDREGDILHDMNVSLSNDVLENGIDPIGNDLSDNLVLSIAKLYNSELNSSVGLVWVNPASGSYPEGLRVRSGLGVGLKRRSGGRGIRRGVLRDDRLRKTKWEGSKARDVDGYKLWYLGSKRRRNRVGILVDEKLRDQVVEVNRVSDRVMTIKNDVGLEEKGGEKTLYRLAKAREHKGRDLDQVKCTKGEDDRVLVKDILIKKRW</sequence>
<dbReference type="GO" id="GO:0005576">
    <property type="term" value="C:extracellular region"/>
    <property type="evidence" value="ECO:0007669"/>
    <property type="project" value="UniProtKB-SubCell"/>
</dbReference>
<evidence type="ECO:0000313" key="7">
    <source>
        <dbReference type="EMBL" id="PHT73185.1"/>
    </source>
</evidence>
<evidence type="ECO:0000256" key="5">
    <source>
        <dbReference type="ARBA" id="ARBA00038515"/>
    </source>
</evidence>
<name>A0A2G2YU62_CAPAN</name>
<keyword evidence="3" id="KW-0732">Signal</keyword>
<dbReference type="InterPro" id="IPR050581">
    <property type="entry name" value="CRR_secretory_protein"/>
</dbReference>
<dbReference type="PROSITE" id="PS51473">
    <property type="entry name" value="GNK2"/>
    <property type="match status" value="2"/>
</dbReference>
<evidence type="ECO:0000256" key="2">
    <source>
        <dbReference type="ARBA" id="ARBA00022525"/>
    </source>
</evidence>
<evidence type="ECO:0000256" key="4">
    <source>
        <dbReference type="ARBA" id="ARBA00022737"/>
    </source>
</evidence>
<dbReference type="CDD" id="cd23509">
    <property type="entry name" value="Gnk2-like"/>
    <property type="match status" value="3"/>
</dbReference>
<dbReference type="InterPro" id="IPR038408">
    <property type="entry name" value="GNK2_sf"/>
</dbReference>
<gene>
    <name evidence="7" type="ORF">T459_23970</name>
</gene>
<comment type="caution">
    <text evidence="7">The sequence shown here is derived from an EMBL/GenBank/DDBJ whole genome shotgun (WGS) entry which is preliminary data.</text>
</comment>
<dbReference type="STRING" id="4072.A0A2G2YU62"/>
<accession>A0A2G2YU62</accession>
<keyword evidence="4" id="KW-0677">Repeat</keyword>
<protein>
    <submittedName>
        <fullName evidence="7">Cysteine-rich repeat secretory protein 38</fullName>
    </submittedName>
</protein>
<dbReference type="EMBL" id="AYRZ02000009">
    <property type="protein sequence ID" value="PHT73185.1"/>
    <property type="molecule type" value="Genomic_DNA"/>
</dbReference>
<keyword evidence="8" id="KW-1185">Reference proteome</keyword>
<evidence type="ECO:0000256" key="1">
    <source>
        <dbReference type="ARBA" id="ARBA00004613"/>
    </source>
</evidence>
<feature type="domain" description="Gnk2-homologous" evidence="6">
    <location>
        <begin position="167"/>
        <end position="269"/>
    </location>
</feature>
<comment type="subcellular location">
    <subcellularLocation>
        <location evidence="1">Secreted</location>
    </subcellularLocation>
</comment>
<dbReference type="InterPro" id="IPR002902">
    <property type="entry name" value="GNK2"/>
</dbReference>
<dbReference type="Gramene" id="PHT73185">
    <property type="protein sequence ID" value="PHT73185"/>
    <property type="gene ID" value="T459_23970"/>
</dbReference>
<evidence type="ECO:0000256" key="3">
    <source>
        <dbReference type="ARBA" id="ARBA00022729"/>
    </source>
</evidence>
<dbReference type="Gene3D" id="3.30.430.20">
    <property type="entry name" value="Gnk2 domain, C-X8-C-X2-C motif"/>
    <property type="match status" value="3"/>
</dbReference>
<evidence type="ECO:0000259" key="6">
    <source>
        <dbReference type="PROSITE" id="PS51473"/>
    </source>
</evidence>
<evidence type="ECO:0000313" key="8">
    <source>
        <dbReference type="Proteomes" id="UP000222542"/>
    </source>
</evidence>
<reference evidence="7 8" key="2">
    <citation type="journal article" date="2017" name="Genome Biol.">
        <title>New reference genome sequences of hot pepper reveal the massive evolution of plant disease-resistance genes by retroduplication.</title>
        <authorList>
            <person name="Kim S."/>
            <person name="Park J."/>
            <person name="Yeom S.I."/>
            <person name="Kim Y.M."/>
            <person name="Seo E."/>
            <person name="Kim K.T."/>
            <person name="Kim M.S."/>
            <person name="Lee J.M."/>
            <person name="Cheong K."/>
            <person name="Shin H.S."/>
            <person name="Kim S.B."/>
            <person name="Han K."/>
            <person name="Lee J."/>
            <person name="Park M."/>
            <person name="Lee H.A."/>
            <person name="Lee H.Y."/>
            <person name="Lee Y."/>
            <person name="Oh S."/>
            <person name="Lee J.H."/>
            <person name="Choi E."/>
            <person name="Choi E."/>
            <person name="Lee S.E."/>
            <person name="Jeon J."/>
            <person name="Kim H."/>
            <person name="Choi G."/>
            <person name="Song H."/>
            <person name="Lee J."/>
            <person name="Lee S.C."/>
            <person name="Kwon J.K."/>
            <person name="Lee H.Y."/>
            <person name="Koo N."/>
            <person name="Hong Y."/>
            <person name="Kim R.W."/>
            <person name="Kang W.H."/>
            <person name="Huh J.H."/>
            <person name="Kang B.C."/>
            <person name="Yang T.J."/>
            <person name="Lee Y.H."/>
            <person name="Bennetzen J.L."/>
            <person name="Choi D."/>
        </authorList>
    </citation>
    <scope>NUCLEOTIDE SEQUENCE [LARGE SCALE GENOMIC DNA]</scope>
    <source>
        <strain evidence="8">cv. CM334</strain>
    </source>
</reference>
<comment type="similarity">
    <text evidence="5">Belongs to the cysteine-rich repeat secretory protein family.</text>
</comment>
<dbReference type="PANTHER" id="PTHR32411:SF43">
    <property type="entry name" value="CYSTEINE-RICH REPEAT SECRETORY PROTEIN 38"/>
    <property type="match status" value="1"/>
</dbReference>
<dbReference type="Pfam" id="PF01657">
    <property type="entry name" value="Stress-antifung"/>
    <property type="match status" value="3"/>
</dbReference>
<proteinExistence type="inferred from homology"/>
<keyword evidence="2" id="KW-0964">Secreted</keyword>
<dbReference type="Proteomes" id="UP000222542">
    <property type="component" value="Unassembled WGS sequence"/>
</dbReference>
<feature type="domain" description="Gnk2-homologous" evidence="6">
    <location>
        <begin position="275"/>
        <end position="380"/>
    </location>
</feature>